<gene>
    <name evidence="1" type="ORF">Patl1_01712</name>
</gene>
<dbReference type="EMBL" id="CM047897">
    <property type="protein sequence ID" value="KAJ0112272.1"/>
    <property type="molecule type" value="Genomic_DNA"/>
</dbReference>
<comment type="caution">
    <text evidence="1">The sequence shown here is derived from an EMBL/GenBank/DDBJ whole genome shotgun (WGS) entry which is preliminary data.</text>
</comment>
<reference evidence="2" key="1">
    <citation type="journal article" date="2023" name="G3 (Bethesda)">
        <title>Genome assembly and association tests identify interacting loci associated with vigor, precocity, and sex in interspecific pistachio rootstocks.</title>
        <authorList>
            <person name="Palmer W."/>
            <person name="Jacygrad E."/>
            <person name="Sagayaradj S."/>
            <person name="Cavanaugh K."/>
            <person name="Han R."/>
            <person name="Bertier L."/>
            <person name="Beede B."/>
            <person name="Kafkas S."/>
            <person name="Golino D."/>
            <person name="Preece J."/>
            <person name="Michelmore R."/>
        </authorList>
    </citation>
    <scope>NUCLEOTIDE SEQUENCE [LARGE SCALE GENOMIC DNA]</scope>
</reference>
<proteinExistence type="predicted"/>
<evidence type="ECO:0000313" key="2">
    <source>
        <dbReference type="Proteomes" id="UP001164250"/>
    </source>
</evidence>
<name>A0ACC1C9S2_9ROSI</name>
<protein>
    <submittedName>
        <fullName evidence="1">Uncharacterized protein</fullName>
    </submittedName>
</protein>
<evidence type="ECO:0000313" key="1">
    <source>
        <dbReference type="EMBL" id="KAJ0112272.1"/>
    </source>
</evidence>
<sequence>MKTFEMRRLKGIQFLKWGKKLGSTGSAVTLVSLERKEPSGGCSTSYVVMQLFWKLKSLWEASFGMAEDECAVQL</sequence>
<accession>A0ACC1C9S2</accession>
<organism evidence="1 2">
    <name type="scientific">Pistacia atlantica</name>
    <dbReference type="NCBI Taxonomy" id="434234"/>
    <lineage>
        <taxon>Eukaryota</taxon>
        <taxon>Viridiplantae</taxon>
        <taxon>Streptophyta</taxon>
        <taxon>Embryophyta</taxon>
        <taxon>Tracheophyta</taxon>
        <taxon>Spermatophyta</taxon>
        <taxon>Magnoliopsida</taxon>
        <taxon>eudicotyledons</taxon>
        <taxon>Gunneridae</taxon>
        <taxon>Pentapetalae</taxon>
        <taxon>rosids</taxon>
        <taxon>malvids</taxon>
        <taxon>Sapindales</taxon>
        <taxon>Anacardiaceae</taxon>
        <taxon>Pistacia</taxon>
    </lineage>
</organism>
<keyword evidence="2" id="KW-1185">Reference proteome</keyword>
<dbReference type="Proteomes" id="UP001164250">
    <property type="component" value="Chromosome 1"/>
</dbReference>